<feature type="region of interest" description="Disordered" evidence="3">
    <location>
        <begin position="428"/>
        <end position="459"/>
    </location>
</feature>
<organism evidence="5 6">
    <name type="scientific">Ornithinimicrobium humiphilum</name>
    <dbReference type="NCBI Taxonomy" id="125288"/>
    <lineage>
        <taxon>Bacteria</taxon>
        <taxon>Bacillati</taxon>
        <taxon>Actinomycetota</taxon>
        <taxon>Actinomycetes</taxon>
        <taxon>Micrococcales</taxon>
        <taxon>Ornithinimicrobiaceae</taxon>
        <taxon>Ornithinimicrobium</taxon>
    </lineage>
</organism>
<evidence type="ECO:0000256" key="4">
    <source>
        <dbReference type="SAM" id="SignalP"/>
    </source>
</evidence>
<dbReference type="AlphaFoldDB" id="A0A543KJV0"/>
<dbReference type="PANTHER" id="PTHR43649:SF29">
    <property type="entry name" value="OSMOPROTECTIVE COMPOUNDS-BINDING PROTEIN GGTB"/>
    <property type="match status" value="1"/>
</dbReference>
<keyword evidence="4" id="KW-0732">Signal</keyword>
<dbReference type="InterPro" id="IPR006059">
    <property type="entry name" value="SBP"/>
</dbReference>
<dbReference type="InterPro" id="IPR050490">
    <property type="entry name" value="Bact_solute-bd_prot1"/>
</dbReference>
<keyword evidence="2" id="KW-0813">Transport</keyword>
<dbReference type="PROSITE" id="PS51257">
    <property type="entry name" value="PROKAR_LIPOPROTEIN"/>
    <property type="match status" value="1"/>
</dbReference>
<dbReference type="Gene3D" id="3.40.190.10">
    <property type="entry name" value="Periplasmic binding protein-like II"/>
    <property type="match status" value="2"/>
</dbReference>
<dbReference type="Proteomes" id="UP000315133">
    <property type="component" value="Unassembled WGS sequence"/>
</dbReference>
<comment type="caution">
    <text evidence="5">The sequence shown here is derived from an EMBL/GenBank/DDBJ whole genome shotgun (WGS) entry which is preliminary data.</text>
</comment>
<proteinExistence type="inferred from homology"/>
<keyword evidence="6" id="KW-1185">Reference proteome</keyword>
<dbReference type="EMBL" id="VFPU01000001">
    <property type="protein sequence ID" value="TQM95360.1"/>
    <property type="molecule type" value="Genomic_DNA"/>
</dbReference>
<feature type="chain" id="PRO_5038993531" evidence="4">
    <location>
        <begin position="18"/>
        <end position="459"/>
    </location>
</feature>
<reference evidence="5 6" key="1">
    <citation type="submission" date="2019-06" db="EMBL/GenBank/DDBJ databases">
        <title>Sequencing the genomes of 1000 actinobacteria strains.</title>
        <authorList>
            <person name="Klenk H.-P."/>
        </authorList>
    </citation>
    <scope>NUCLEOTIDE SEQUENCE [LARGE SCALE GENOMIC DNA]</scope>
    <source>
        <strain evidence="5 6">DSM 12362</strain>
    </source>
</reference>
<sequence>MASSRMKRGLVTTTSVAAALTLTACLQNPNAGSGSGGFNADAEPEEGDGVVTVLGAFGGPEEEAFRASLEAFTEETGIQVEYVPDQDFTTTILLRVGSGDAPDVGLFPQPGGVLQMAASGDIVPIDMFLDYDSLDSTLVPGFLDSARYQGRVYAAPMRMAVKSIVWYPKKAYEEGGWNTEPATLEELDEIAEQIKADTGAAPWCIGWESAQATGWVGTDWVEEYMLRLHGPDVYDDWIYHRIPFNDERVVEAIQAYDDLANKEGNVLGGRDGVLSTSFDAAMTPALEDPPACYLMRQGNFAASFFPPEVAENLDEEIGIFMFPPAEDGYDGVPVLGGGDLAAAFSYDTDTVEFMRYITSDQFGAEAAQRGGWLNPHTTFDQENYPDEITKQIAQMAYEADVFRFDGSDVMPKEVGSDSFWKGMVDLQSGDRTPQQVADAIESSWPTGGDDGAAETGDGR</sequence>
<evidence type="ECO:0000313" key="6">
    <source>
        <dbReference type="Proteomes" id="UP000315133"/>
    </source>
</evidence>
<dbReference type="PANTHER" id="PTHR43649">
    <property type="entry name" value="ARABINOSE-BINDING PROTEIN-RELATED"/>
    <property type="match status" value="1"/>
</dbReference>
<protein>
    <submittedName>
        <fullName evidence="5">Alpha-glucoside transport system substrate-binding protein</fullName>
    </submittedName>
</protein>
<dbReference type="SUPFAM" id="SSF53850">
    <property type="entry name" value="Periplasmic binding protein-like II"/>
    <property type="match status" value="1"/>
</dbReference>
<feature type="signal peptide" evidence="4">
    <location>
        <begin position="1"/>
        <end position="17"/>
    </location>
</feature>
<evidence type="ECO:0000256" key="2">
    <source>
        <dbReference type="ARBA" id="ARBA00022448"/>
    </source>
</evidence>
<name>A0A543KJV0_9MICO</name>
<dbReference type="RefSeq" id="WP_238329492.1">
    <property type="nucleotide sequence ID" value="NZ_BAAAIL010000003.1"/>
</dbReference>
<evidence type="ECO:0000256" key="1">
    <source>
        <dbReference type="ARBA" id="ARBA00008520"/>
    </source>
</evidence>
<dbReference type="Pfam" id="PF01547">
    <property type="entry name" value="SBP_bac_1"/>
    <property type="match status" value="1"/>
</dbReference>
<comment type="similarity">
    <text evidence="1">Belongs to the bacterial solute-binding protein 1 family.</text>
</comment>
<accession>A0A543KJV0</accession>
<evidence type="ECO:0000313" key="5">
    <source>
        <dbReference type="EMBL" id="TQM95360.1"/>
    </source>
</evidence>
<evidence type="ECO:0000256" key="3">
    <source>
        <dbReference type="SAM" id="MobiDB-lite"/>
    </source>
</evidence>
<gene>
    <name evidence="5" type="ORF">FB476_0201</name>
</gene>